<keyword evidence="1" id="KW-0597">Phosphoprotein</keyword>
<dbReference type="Gene3D" id="3.30.1370.50">
    <property type="entry name" value="R3H-like domain"/>
    <property type="match status" value="1"/>
</dbReference>
<evidence type="ECO:0008006" key="7">
    <source>
        <dbReference type="Google" id="ProtNLM"/>
    </source>
</evidence>
<organism evidence="5 6">
    <name type="scientific">Lactuca virosa</name>
    <dbReference type="NCBI Taxonomy" id="75947"/>
    <lineage>
        <taxon>Eukaryota</taxon>
        <taxon>Viridiplantae</taxon>
        <taxon>Streptophyta</taxon>
        <taxon>Embryophyta</taxon>
        <taxon>Tracheophyta</taxon>
        <taxon>Spermatophyta</taxon>
        <taxon>Magnoliopsida</taxon>
        <taxon>eudicotyledons</taxon>
        <taxon>Gunneridae</taxon>
        <taxon>Pentapetalae</taxon>
        <taxon>asterids</taxon>
        <taxon>campanulids</taxon>
        <taxon>Asterales</taxon>
        <taxon>Asteraceae</taxon>
        <taxon>Cichorioideae</taxon>
        <taxon>Cichorieae</taxon>
        <taxon>Lactucinae</taxon>
        <taxon>Lactuca</taxon>
    </lineage>
</organism>
<sequence>MTRIEIAKSQHGKLNKNPLCINQSIIRNPEKTPNQKSQKFDYTNLGFQKSRREFLFVASNMSLTQFSMVEELAFLVKDNLPCKHLVLSMEDMLVDFLQDDTSLDEELELQPMNPYNRLLLHRLADIFGFSHQSIGEGDERHLVLKRCEDTSMPSILVSDMLWEHDEYQSPITSQLLSRREDGSPGTKVETLSLAHVSLEDREAAYLAARNRIFSTEDDDVASLDKNRPRNNPIVARRMIAHALGQKVKQSNQEGLKSQKGGQSQTVGPSLQLQTRPKSNGQSQTKIYSNKKFQRVPKLSKMTILPLSLGHFILETNKRKIECF</sequence>
<feature type="domain" description="R3H" evidence="3">
    <location>
        <begin position="83"/>
        <end position="148"/>
    </location>
</feature>
<evidence type="ECO:0000259" key="4">
    <source>
        <dbReference type="PROSITE" id="PS51673"/>
    </source>
</evidence>
<dbReference type="PANTHER" id="PTHR15672">
    <property type="entry name" value="CAMP-REGULATED PHOSPHOPROTEIN 21 RELATED R3H DOMAIN CONTAINING PROTEIN"/>
    <property type="match status" value="1"/>
</dbReference>
<dbReference type="PROSITE" id="PS51061">
    <property type="entry name" value="R3H"/>
    <property type="match status" value="1"/>
</dbReference>
<feature type="region of interest" description="Disordered" evidence="2">
    <location>
        <begin position="247"/>
        <end position="284"/>
    </location>
</feature>
<dbReference type="SMART" id="SM00393">
    <property type="entry name" value="R3H"/>
    <property type="match status" value="1"/>
</dbReference>
<reference evidence="5 6" key="1">
    <citation type="submission" date="2022-01" db="EMBL/GenBank/DDBJ databases">
        <authorList>
            <person name="Xiong W."/>
            <person name="Schranz E."/>
        </authorList>
    </citation>
    <scope>NUCLEOTIDE SEQUENCE [LARGE SCALE GENOMIC DNA]</scope>
</reference>
<dbReference type="PROSITE" id="PS51673">
    <property type="entry name" value="SUZ"/>
    <property type="match status" value="1"/>
</dbReference>
<proteinExistence type="predicted"/>
<feature type="domain" description="SUZ" evidence="4">
    <location>
        <begin position="151"/>
        <end position="217"/>
    </location>
</feature>
<gene>
    <name evidence="5" type="ORF">LVIROSA_LOCUS7105</name>
</gene>
<protein>
    <recommendedName>
        <fullName evidence="7">R3H domain-containing protein</fullName>
    </recommendedName>
</protein>
<dbReference type="SUPFAM" id="SSF82708">
    <property type="entry name" value="R3H domain"/>
    <property type="match status" value="1"/>
</dbReference>
<dbReference type="GO" id="GO:0003676">
    <property type="term" value="F:nucleic acid binding"/>
    <property type="evidence" value="ECO:0007669"/>
    <property type="project" value="UniProtKB-UniRule"/>
</dbReference>
<dbReference type="InterPro" id="IPR051937">
    <property type="entry name" value="R3H_domain_containing"/>
</dbReference>
<evidence type="ECO:0000313" key="6">
    <source>
        <dbReference type="Proteomes" id="UP001157418"/>
    </source>
</evidence>
<evidence type="ECO:0000256" key="1">
    <source>
        <dbReference type="ARBA" id="ARBA00022553"/>
    </source>
</evidence>
<name>A0AAU9LXL9_9ASTR</name>
<dbReference type="Proteomes" id="UP001157418">
    <property type="component" value="Unassembled WGS sequence"/>
</dbReference>
<comment type="caution">
    <text evidence="5">The sequence shown here is derived from an EMBL/GenBank/DDBJ whole genome shotgun (WGS) entry which is preliminary data.</text>
</comment>
<evidence type="ECO:0000313" key="5">
    <source>
        <dbReference type="EMBL" id="CAH1419586.1"/>
    </source>
</evidence>
<dbReference type="AlphaFoldDB" id="A0AAU9LXL9"/>
<accession>A0AAU9LXL9</accession>
<keyword evidence="6" id="KW-1185">Reference proteome</keyword>
<dbReference type="Pfam" id="PF01424">
    <property type="entry name" value="R3H"/>
    <property type="match status" value="1"/>
</dbReference>
<dbReference type="InterPro" id="IPR036867">
    <property type="entry name" value="R3H_dom_sf"/>
</dbReference>
<dbReference type="EMBL" id="CAKMRJ010000411">
    <property type="protein sequence ID" value="CAH1419586.1"/>
    <property type="molecule type" value="Genomic_DNA"/>
</dbReference>
<dbReference type="CDD" id="cd02642">
    <property type="entry name" value="R3H_encore_like"/>
    <property type="match status" value="1"/>
</dbReference>
<dbReference type="InterPro" id="IPR001374">
    <property type="entry name" value="R3H_dom"/>
</dbReference>
<dbReference type="Pfam" id="PF12752">
    <property type="entry name" value="SUZ"/>
    <property type="match status" value="1"/>
</dbReference>
<evidence type="ECO:0000259" key="3">
    <source>
        <dbReference type="PROSITE" id="PS51061"/>
    </source>
</evidence>
<dbReference type="PANTHER" id="PTHR15672:SF25">
    <property type="entry name" value="OS01G0100600 PROTEIN"/>
    <property type="match status" value="1"/>
</dbReference>
<dbReference type="InterPro" id="IPR024771">
    <property type="entry name" value="SUZ"/>
</dbReference>
<evidence type="ECO:0000256" key="2">
    <source>
        <dbReference type="SAM" id="MobiDB-lite"/>
    </source>
</evidence>